<gene>
    <name evidence="1" type="ORF">TRSC58_02168</name>
</gene>
<proteinExistence type="predicted"/>
<evidence type="ECO:0000313" key="2">
    <source>
        <dbReference type="Proteomes" id="UP000031737"/>
    </source>
</evidence>
<comment type="caution">
    <text evidence="1">The sequence shown here is derived from an EMBL/GenBank/DDBJ whole genome shotgun (WGS) entry which is preliminary data.</text>
</comment>
<reference evidence="1 2" key="1">
    <citation type="submission" date="2013-07" db="EMBL/GenBank/DDBJ databases">
        <authorList>
            <person name="Stoco P.H."/>
            <person name="Wagner G."/>
            <person name="Gerber A."/>
            <person name="Zaha A."/>
            <person name="Thompson C."/>
            <person name="Bartholomeu D.C."/>
            <person name="Luckemeyer D.D."/>
            <person name="Bahia D."/>
            <person name="Loreto E."/>
            <person name="Prestes E.B."/>
            <person name="Lima F.M."/>
            <person name="Rodrigues-Luiz G."/>
            <person name="Vallejo G.A."/>
            <person name="Filho J.F."/>
            <person name="Monteiro K.M."/>
            <person name="Tyler K.M."/>
            <person name="de Almeida L.G."/>
            <person name="Ortiz M.F."/>
            <person name="Siervo M.A."/>
            <person name="de Moraes M.H."/>
            <person name="Cunha O.L."/>
            <person name="Mendonca-Neto R."/>
            <person name="Silva R."/>
            <person name="Teixeira S.M."/>
            <person name="Murta S.M."/>
            <person name="Sincero T.C."/>
            <person name="Mendes T.A."/>
            <person name="Urmenyi T.P."/>
            <person name="Silva V.G."/>
            <person name="da Rocha W.D."/>
            <person name="Andersson B."/>
            <person name="Romanha A.J."/>
            <person name="Steindel M."/>
            <person name="de Vasconcelos A.T."/>
            <person name="Grisard E.C."/>
        </authorList>
    </citation>
    <scope>NUCLEOTIDE SEQUENCE [LARGE SCALE GENOMIC DNA]</scope>
    <source>
        <strain evidence="1 2">SC58</strain>
    </source>
</reference>
<dbReference type="AlphaFoldDB" id="A0A061J3X0"/>
<organism evidence="1 2">
    <name type="scientific">Trypanosoma rangeli SC58</name>
    <dbReference type="NCBI Taxonomy" id="429131"/>
    <lineage>
        <taxon>Eukaryota</taxon>
        <taxon>Discoba</taxon>
        <taxon>Euglenozoa</taxon>
        <taxon>Kinetoplastea</taxon>
        <taxon>Metakinetoplastina</taxon>
        <taxon>Trypanosomatida</taxon>
        <taxon>Trypanosomatidae</taxon>
        <taxon>Trypanosoma</taxon>
        <taxon>Herpetosoma</taxon>
    </lineage>
</organism>
<keyword evidence="2" id="KW-1185">Reference proteome</keyword>
<accession>A0A061J3X0</accession>
<dbReference type="EMBL" id="AUPL01002168">
    <property type="protein sequence ID" value="ESL10103.1"/>
    <property type="molecule type" value="Genomic_DNA"/>
</dbReference>
<protein>
    <submittedName>
        <fullName evidence="1">Uncharacterized protein</fullName>
    </submittedName>
</protein>
<name>A0A061J3X0_TRYRA</name>
<dbReference type="Proteomes" id="UP000031737">
    <property type="component" value="Unassembled WGS sequence"/>
</dbReference>
<dbReference type="VEuPathDB" id="TriTrypDB:TRSC58_02168"/>
<evidence type="ECO:0000313" key="1">
    <source>
        <dbReference type="EMBL" id="ESL10103.1"/>
    </source>
</evidence>
<sequence length="143" mass="16156">MQGTDTASSAEAHGAGTVSLEEFIAFFASVSVEFPLDEQFELYMLREWNADVATRPTMNETQRDWNSEGGDPLAITKPLLVQDALNTALGVSSKNYNFSHMSRVHPYVEPLPPLERDYLSIAKRDFRPFSMDERIEANTLCHR</sequence>
<dbReference type="OrthoDB" id="444540at2759"/>
<dbReference type="Gene3D" id="1.10.238.10">
    <property type="entry name" value="EF-hand"/>
    <property type="match status" value="1"/>
</dbReference>